<protein>
    <recommendedName>
        <fullName evidence="3">PHD-type domain-containing protein</fullName>
    </recommendedName>
</protein>
<evidence type="ECO:0000313" key="1">
    <source>
        <dbReference type="EMBL" id="CAH9135454.1"/>
    </source>
</evidence>
<dbReference type="Proteomes" id="UP001152523">
    <property type="component" value="Unassembled WGS sequence"/>
</dbReference>
<keyword evidence="2" id="KW-1185">Reference proteome</keyword>
<organism evidence="1 2">
    <name type="scientific">Cuscuta epithymum</name>
    <dbReference type="NCBI Taxonomy" id="186058"/>
    <lineage>
        <taxon>Eukaryota</taxon>
        <taxon>Viridiplantae</taxon>
        <taxon>Streptophyta</taxon>
        <taxon>Embryophyta</taxon>
        <taxon>Tracheophyta</taxon>
        <taxon>Spermatophyta</taxon>
        <taxon>Magnoliopsida</taxon>
        <taxon>eudicotyledons</taxon>
        <taxon>Gunneridae</taxon>
        <taxon>Pentapetalae</taxon>
        <taxon>asterids</taxon>
        <taxon>lamiids</taxon>
        <taxon>Solanales</taxon>
        <taxon>Convolvulaceae</taxon>
        <taxon>Cuscuteae</taxon>
        <taxon>Cuscuta</taxon>
        <taxon>Cuscuta subgen. Cuscuta</taxon>
    </lineage>
</organism>
<name>A0AAV0FJR3_9ASTE</name>
<evidence type="ECO:0000313" key="2">
    <source>
        <dbReference type="Proteomes" id="UP001152523"/>
    </source>
</evidence>
<dbReference type="AlphaFoldDB" id="A0AAV0FJR3"/>
<gene>
    <name evidence="1" type="ORF">CEPIT_LOCUS34523</name>
</gene>
<comment type="caution">
    <text evidence="1">The sequence shown here is derived from an EMBL/GenBank/DDBJ whole genome shotgun (WGS) entry which is preliminary data.</text>
</comment>
<reference evidence="1" key="1">
    <citation type="submission" date="2022-07" db="EMBL/GenBank/DDBJ databases">
        <authorList>
            <person name="Macas J."/>
            <person name="Novak P."/>
            <person name="Neumann P."/>
        </authorList>
    </citation>
    <scope>NUCLEOTIDE SEQUENCE</scope>
</reference>
<proteinExistence type="predicted"/>
<dbReference type="EMBL" id="CAMAPF010000988">
    <property type="protein sequence ID" value="CAH9135454.1"/>
    <property type="molecule type" value="Genomic_DNA"/>
</dbReference>
<accession>A0AAV0FJR3</accession>
<sequence>MSECSCHIHSTGGCYSCGKRCVGVLLDACSWCSSNHSHFFCMKQINKNRGLVDYLCKDCAAGLDASLTIPRKSARILKLNSMYFNDDMIVSISFDWTTKGRLS</sequence>
<evidence type="ECO:0008006" key="3">
    <source>
        <dbReference type="Google" id="ProtNLM"/>
    </source>
</evidence>